<sequence>MPIIKRFGRMLLAQEGRLDSDSIAGQGAPATGASIMQNANNISAFEQRYNEKLDELATELDGALPSYRELMAQVSGLLAEDGHSLDVISGYDDFEAFFTWLDTLTAYDQMDEDGSLEDHKPLLAVIYEAIRAGEA</sequence>
<reference evidence="1" key="1">
    <citation type="journal article" date="2017" name="Oncotarget">
        <title>pSY153-MDR, a p12969-DIM-related mega plasmid carrying blaIMP-45 and armA, from clinical Pseudomonas putida.</title>
        <authorList>
            <person name="Yuan M."/>
            <person name="Chen H."/>
            <person name="Zhu X."/>
            <person name="Feng J."/>
            <person name="Zhan Z."/>
            <person name="Zhang D."/>
            <person name="Chen X."/>
            <person name="Zhao X."/>
            <person name="Lu J."/>
            <person name="Xu J."/>
            <person name="Zhou D."/>
            <person name="Li J."/>
        </authorList>
    </citation>
    <scope>NUCLEOTIDE SEQUENCE</scope>
    <source>
        <strain evidence="1">SY153</strain>
        <plasmid evidence="1">pSY153-MDR</plasmid>
    </source>
</reference>
<organism evidence="1">
    <name type="scientific">Pseudomonas putida</name>
    <name type="common">Arthrobacter siderocapsulatus</name>
    <dbReference type="NCBI Taxonomy" id="303"/>
    <lineage>
        <taxon>Bacteria</taxon>
        <taxon>Pseudomonadati</taxon>
        <taxon>Pseudomonadota</taxon>
        <taxon>Gammaproteobacteria</taxon>
        <taxon>Pseudomonadales</taxon>
        <taxon>Pseudomonadaceae</taxon>
        <taxon>Pseudomonas</taxon>
    </lineage>
</organism>
<geneLocation type="plasmid" evidence="1">
    <name>pSY153-MDR</name>
</geneLocation>
<dbReference type="EMBL" id="KY883660">
    <property type="protein sequence ID" value="ASU52493.1"/>
    <property type="molecule type" value="Genomic_DNA"/>
</dbReference>
<proteinExistence type="predicted"/>
<keyword evidence="1" id="KW-0614">Plasmid</keyword>
<protein>
    <submittedName>
        <fullName evidence="1">Uncharacterized protein</fullName>
    </submittedName>
</protein>
<accession>A0A223Q4F2</accession>
<evidence type="ECO:0000313" key="1">
    <source>
        <dbReference type="EMBL" id="ASU52493.1"/>
    </source>
</evidence>
<name>A0A223Q4F2_PSEPU</name>
<dbReference type="AlphaFoldDB" id="A0A223Q4F2"/>